<dbReference type="GeneID" id="54562885"/>
<evidence type="ECO:0000259" key="1">
    <source>
        <dbReference type="Pfam" id="PF25534"/>
    </source>
</evidence>
<evidence type="ECO:0000313" key="3">
    <source>
        <dbReference type="Proteomes" id="UP000799537"/>
    </source>
</evidence>
<gene>
    <name evidence="2" type="ORF">M409DRAFT_29761</name>
</gene>
<dbReference type="EMBL" id="ML993633">
    <property type="protein sequence ID" value="KAF2159756.1"/>
    <property type="molecule type" value="Genomic_DNA"/>
</dbReference>
<proteinExistence type="predicted"/>
<dbReference type="AlphaFoldDB" id="A0A6A6C2W8"/>
<dbReference type="RefSeq" id="XP_033660645.1">
    <property type="nucleotide sequence ID" value="XM_033809613.1"/>
</dbReference>
<evidence type="ECO:0000313" key="2">
    <source>
        <dbReference type="EMBL" id="KAF2159756.1"/>
    </source>
</evidence>
<name>A0A6A6C2W8_ZASCE</name>
<accession>A0A6A6C2W8</accession>
<reference evidence="2" key="1">
    <citation type="journal article" date="2020" name="Stud. Mycol.">
        <title>101 Dothideomycetes genomes: a test case for predicting lifestyles and emergence of pathogens.</title>
        <authorList>
            <person name="Haridas S."/>
            <person name="Albert R."/>
            <person name="Binder M."/>
            <person name="Bloem J."/>
            <person name="Labutti K."/>
            <person name="Salamov A."/>
            <person name="Andreopoulos B."/>
            <person name="Baker S."/>
            <person name="Barry K."/>
            <person name="Bills G."/>
            <person name="Bluhm B."/>
            <person name="Cannon C."/>
            <person name="Castanera R."/>
            <person name="Culley D."/>
            <person name="Daum C."/>
            <person name="Ezra D."/>
            <person name="Gonzalez J."/>
            <person name="Henrissat B."/>
            <person name="Kuo A."/>
            <person name="Liang C."/>
            <person name="Lipzen A."/>
            <person name="Lutzoni F."/>
            <person name="Magnuson J."/>
            <person name="Mondo S."/>
            <person name="Nolan M."/>
            <person name="Ohm R."/>
            <person name="Pangilinan J."/>
            <person name="Park H.-J."/>
            <person name="Ramirez L."/>
            <person name="Alfaro M."/>
            <person name="Sun H."/>
            <person name="Tritt A."/>
            <person name="Yoshinaga Y."/>
            <person name="Zwiers L.-H."/>
            <person name="Turgeon B."/>
            <person name="Goodwin S."/>
            <person name="Spatafora J."/>
            <person name="Crous P."/>
            <person name="Grigoriev I."/>
        </authorList>
    </citation>
    <scope>NUCLEOTIDE SEQUENCE</scope>
    <source>
        <strain evidence="2">ATCC 36951</strain>
    </source>
</reference>
<dbReference type="InterPro" id="IPR057678">
    <property type="entry name" value="DUF7918"/>
</dbReference>
<feature type="domain" description="DUF7918" evidence="1">
    <location>
        <begin position="6"/>
        <end position="214"/>
    </location>
</feature>
<protein>
    <recommendedName>
        <fullName evidence="1">DUF7918 domain-containing protein</fullName>
    </recommendedName>
</protein>
<sequence>MPTLDGLHITIVQGGFEMPEYPDDAATRTESSRSVLVEIHSGPFAIQIRLPGWMPLLGNFVVANFIIDGHETHDMILSPPGQLNDILGLSNEKVLVPMSFHHLTANVDGSDLSEYTNEQLGSIWVRLRHAKFNYGAPVQGPSDVLWILPPRVTAEALKEKGLSHAVLADSGTALQEPCARPPYEYVGGERDTYLFRFKYRSRRALEEIGIVERTAQEGEIRAVAVPHVPAAETEKSGVGGQRPPGRGLEWYDGQGNWCWHVSKSEENASILMLNVKSRSASRPLRRQPQFL</sequence>
<organism evidence="2 3">
    <name type="scientific">Zasmidium cellare ATCC 36951</name>
    <dbReference type="NCBI Taxonomy" id="1080233"/>
    <lineage>
        <taxon>Eukaryota</taxon>
        <taxon>Fungi</taxon>
        <taxon>Dikarya</taxon>
        <taxon>Ascomycota</taxon>
        <taxon>Pezizomycotina</taxon>
        <taxon>Dothideomycetes</taxon>
        <taxon>Dothideomycetidae</taxon>
        <taxon>Mycosphaerellales</taxon>
        <taxon>Mycosphaerellaceae</taxon>
        <taxon>Zasmidium</taxon>
    </lineage>
</organism>
<keyword evidence="3" id="KW-1185">Reference proteome</keyword>
<dbReference type="OrthoDB" id="3364132at2759"/>
<dbReference type="Pfam" id="PF25534">
    <property type="entry name" value="DUF7918"/>
    <property type="match status" value="1"/>
</dbReference>
<dbReference type="Proteomes" id="UP000799537">
    <property type="component" value="Unassembled WGS sequence"/>
</dbReference>